<accession>A0A7I8WFJ9</accession>
<keyword evidence="3" id="KW-1185">Reference proteome</keyword>
<dbReference type="Proteomes" id="UP000549394">
    <property type="component" value="Unassembled WGS sequence"/>
</dbReference>
<organism evidence="2 3">
    <name type="scientific">Dimorphilus gyrociliatus</name>
    <dbReference type="NCBI Taxonomy" id="2664684"/>
    <lineage>
        <taxon>Eukaryota</taxon>
        <taxon>Metazoa</taxon>
        <taxon>Spiralia</taxon>
        <taxon>Lophotrochozoa</taxon>
        <taxon>Annelida</taxon>
        <taxon>Polychaeta</taxon>
        <taxon>Polychaeta incertae sedis</taxon>
        <taxon>Dinophilidae</taxon>
        <taxon>Dimorphilus</taxon>
    </lineage>
</organism>
<proteinExistence type="predicted"/>
<gene>
    <name evidence="2" type="ORF">DGYR_LOCUS14174</name>
</gene>
<evidence type="ECO:0000313" key="2">
    <source>
        <dbReference type="EMBL" id="CAD5126958.1"/>
    </source>
</evidence>
<comment type="caution">
    <text evidence="2">The sequence shown here is derived from an EMBL/GenBank/DDBJ whole genome shotgun (WGS) entry which is preliminary data.</text>
</comment>
<feature type="signal peptide" evidence="1">
    <location>
        <begin position="1"/>
        <end position="19"/>
    </location>
</feature>
<keyword evidence="1" id="KW-0732">Signal</keyword>
<protein>
    <submittedName>
        <fullName evidence="2">DgyrCDS14962</fullName>
    </submittedName>
</protein>
<evidence type="ECO:0000256" key="1">
    <source>
        <dbReference type="SAM" id="SignalP"/>
    </source>
</evidence>
<name>A0A7I8WFJ9_9ANNE</name>
<reference evidence="2 3" key="1">
    <citation type="submission" date="2020-08" db="EMBL/GenBank/DDBJ databases">
        <authorList>
            <person name="Hejnol A."/>
        </authorList>
    </citation>
    <scope>NUCLEOTIDE SEQUENCE [LARGE SCALE GENOMIC DNA]</scope>
</reference>
<feature type="chain" id="PRO_5029815113" evidence="1">
    <location>
        <begin position="20"/>
        <end position="620"/>
    </location>
</feature>
<dbReference type="EMBL" id="CAJFCJ010000111">
    <property type="protein sequence ID" value="CAD5126958.1"/>
    <property type="molecule type" value="Genomic_DNA"/>
</dbReference>
<sequence length="620" mass="71769">MINFSIQICLLLILCNVYSNEKFPKLINIADFSWNSTCSADHFRPTIVGFTFEPDHLMYPHWINMFSWLNYCRNDCDTAKVTITFQRFYNISDYCLSQAFMSSEQKTASIKVTFNTNKHSILKLEEFKKNIECFLPQNNYGLNVEKMSFIPGKSTQNVNAGFSSIMIFAYEDVAEGIDDSEFYTDIAAANNGATCSVKSVFSVYKCIYALDFVSGAFSNSNEWSSQCHINNNNCAGQYFKVTFTIFDVPVIYCFANRQTTHKNIKKLKLKWSSGVEEFASLKNNKFQKCFKYTNMFIETDLYVEVVEIYTIQNVGLSILQVFVKGPPFKDYVLQGTQLHQYTIPPYIQNNFKAIAFSLFGHRSSEDNNCGDILLVFSHNDRTTFEVFLSNLNQSYILTFSQEGDVYEKDAIREYITCDEWNDFWITATNDAIRLGRGLMYNKETLITTHQPSQINGLSKKIELRNVISHHNHTLKINDLEGKMILLHEKSLKCSKESDPYLQDNLYSTCKILSSTPTIIENYRFSKLTFSGEKINPEITLHFHKQSKHLLNVDVFYKEFDNDLELRGPCQENMILLSNNFYQRYIFSCNVKENSTISTLYYRVSFNNSLINNVKVCHVYP</sequence>
<dbReference type="AlphaFoldDB" id="A0A7I8WFJ9"/>
<evidence type="ECO:0000313" key="3">
    <source>
        <dbReference type="Proteomes" id="UP000549394"/>
    </source>
</evidence>